<organism evidence="11 12">
    <name type="scientific">Ornithinibacillus bavariensis</name>
    <dbReference type="NCBI Taxonomy" id="545502"/>
    <lineage>
        <taxon>Bacteria</taxon>
        <taxon>Bacillati</taxon>
        <taxon>Bacillota</taxon>
        <taxon>Bacilli</taxon>
        <taxon>Bacillales</taxon>
        <taxon>Bacillaceae</taxon>
        <taxon>Ornithinibacillus</taxon>
    </lineage>
</organism>
<dbReference type="InterPro" id="IPR013785">
    <property type="entry name" value="Aldolase_TIM"/>
</dbReference>
<comment type="subunit">
    <text evidence="9 10">Homodimer.</text>
</comment>
<dbReference type="EMBL" id="BORP01000001">
    <property type="protein sequence ID" value="GIO26357.1"/>
    <property type="molecule type" value="Genomic_DNA"/>
</dbReference>
<evidence type="ECO:0000256" key="8">
    <source>
        <dbReference type="ARBA" id="ARBA00023235"/>
    </source>
</evidence>
<evidence type="ECO:0000256" key="10">
    <source>
        <dbReference type="RuleBase" id="RU363013"/>
    </source>
</evidence>
<keyword evidence="7 9" id="KW-0324">Glycolysis</keyword>
<dbReference type="PANTHER" id="PTHR21139:SF42">
    <property type="entry name" value="TRIOSEPHOSPHATE ISOMERASE"/>
    <property type="match status" value="1"/>
</dbReference>
<name>A0A919X5M8_9BACI</name>
<feature type="active site" description="Proton acceptor" evidence="9">
    <location>
        <position position="167"/>
    </location>
</feature>
<feature type="binding site" evidence="9">
    <location>
        <begin position="234"/>
        <end position="235"/>
    </location>
    <ligand>
        <name>substrate</name>
    </ligand>
</feature>
<keyword evidence="6 9" id="KW-0963">Cytoplasm</keyword>
<dbReference type="PROSITE" id="PS51440">
    <property type="entry name" value="TIM_2"/>
    <property type="match status" value="1"/>
</dbReference>
<dbReference type="InterPro" id="IPR000652">
    <property type="entry name" value="Triosephosphate_isomerase"/>
</dbReference>
<evidence type="ECO:0000256" key="6">
    <source>
        <dbReference type="ARBA" id="ARBA00022490"/>
    </source>
</evidence>
<reference evidence="11" key="1">
    <citation type="submission" date="2021-03" db="EMBL/GenBank/DDBJ databases">
        <title>Antimicrobial resistance genes in bacteria isolated from Japanese honey, and their potential for conferring macrolide and lincosamide resistance in the American foulbrood pathogen Paenibacillus larvae.</title>
        <authorList>
            <person name="Okamoto M."/>
            <person name="Kumagai M."/>
            <person name="Kanamori H."/>
            <person name="Takamatsu D."/>
        </authorList>
    </citation>
    <scope>NUCLEOTIDE SEQUENCE</scope>
    <source>
        <strain evidence="11">J43TS3</strain>
    </source>
</reference>
<dbReference type="PROSITE" id="PS00171">
    <property type="entry name" value="TIM_1"/>
    <property type="match status" value="1"/>
</dbReference>
<accession>A0A919X5M8</accession>
<dbReference type="Pfam" id="PF00121">
    <property type="entry name" value="TIM"/>
    <property type="match status" value="1"/>
</dbReference>
<dbReference type="PANTHER" id="PTHR21139">
    <property type="entry name" value="TRIOSEPHOSPHATE ISOMERASE"/>
    <property type="match status" value="1"/>
</dbReference>
<comment type="subcellular location">
    <subcellularLocation>
        <location evidence="9 10">Cytoplasm</location>
    </subcellularLocation>
</comment>
<dbReference type="InterPro" id="IPR035990">
    <property type="entry name" value="TIM_sf"/>
</dbReference>
<sequence length="252" mass="27021">MRKNIIAGNWKMNKTLAEATQFVAEVKNKIPATDQVEAIVCAPFPYLASLVEQAKGSNVKISAQNMHFEDNGAFTGEVSPVMLKDIGVSHVVLGHSERREYFAETDETVNKKAHAAFNHGLTPIICVGETLEQREANETKSLVGEQVRKALEGLSKDQVTQSIIAYEPIWAIGTGKTASSEDANEVCAHIRQVVKELTDAATAEAVIIQYGGSVKPSNVDELLAQSDIDGALVGGASLEADSFLQLVEAGAK</sequence>
<dbReference type="FunFam" id="3.20.20.70:FF:000016">
    <property type="entry name" value="Triosephosphate isomerase"/>
    <property type="match status" value="1"/>
</dbReference>
<comment type="pathway">
    <text evidence="1 9 10">Carbohydrate degradation; glycolysis; D-glyceraldehyde 3-phosphate from glycerone phosphate: step 1/1.</text>
</comment>
<dbReference type="GO" id="GO:0046166">
    <property type="term" value="P:glyceraldehyde-3-phosphate biosynthetic process"/>
    <property type="evidence" value="ECO:0007669"/>
    <property type="project" value="TreeGrafter"/>
</dbReference>
<evidence type="ECO:0000256" key="2">
    <source>
        <dbReference type="ARBA" id="ARBA00007422"/>
    </source>
</evidence>
<proteinExistence type="inferred from homology"/>
<keyword evidence="8 9" id="KW-0413">Isomerase</keyword>
<comment type="pathway">
    <text evidence="9 10">Carbohydrate biosynthesis; gluconeogenesis.</text>
</comment>
<feature type="modified residue" description="Phosphoserine" evidence="9">
    <location>
        <position position="213"/>
    </location>
</feature>
<evidence type="ECO:0000256" key="3">
    <source>
        <dbReference type="ARBA" id="ARBA00011940"/>
    </source>
</evidence>
<evidence type="ECO:0000256" key="5">
    <source>
        <dbReference type="ARBA" id="ARBA00022432"/>
    </source>
</evidence>
<evidence type="ECO:0000256" key="9">
    <source>
        <dbReference type="HAMAP-Rule" id="MF_00147"/>
    </source>
</evidence>
<dbReference type="InterPro" id="IPR022896">
    <property type="entry name" value="TrioseP_Isoase_bac/euk"/>
</dbReference>
<dbReference type="SUPFAM" id="SSF51351">
    <property type="entry name" value="Triosephosphate isomerase (TIM)"/>
    <property type="match status" value="1"/>
</dbReference>
<dbReference type="AlphaFoldDB" id="A0A919X5M8"/>
<dbReference type="RefSeq" id="WP_212919828.1">
    <property type="nucleotide sequence ID" value="NZ_BORP01000001.1"/>
</dbReference>
<comment type="catalytic activity">
    <reaction evidence="9 10">
        <text>D-glyceraldehyde 3-phosphate = dihydroxyacetone phosphate</text>
        <dbReference type="Rhea" id="RHEA:18585"/>
        <dbReference type="ChEBI" id="CHEBI:57642"/>
        <dbReference type="ChEBI" id="CHEBI:59776"/>
        <dbReference type="EC" id="5.3.1.1"/>
    </reaction>
</comment>
<dbReference type="GO" id="GO:0006096">
    <property type="term" value="P:glycolytic process"/>
    <property type="evidence" value="ECO:0007669"/>
    <property type="project" value="UniProtKB-UniRule"/>
</dbReference>
<dbReference type="GO" id="GO:0019563">
    <property type="term" value="P:glycerol catabolic process"/>
    <property type="evidence" value="ECO:0007669"/>
    <property type="project" value="TreeGrafter"/>
</dbReference>
<evidence type="ECO:0000313" key="11">
    <source>
        <dbReference type="EMBL" id="GIO26357.1"/>
    </source>
</evidence>
<feature type="binding site" evidence="9">
    <location>
        <position position="213"/>
    </location>
    <ligand>
        <name>substrate</name>
    </ligand>
</feature>
<protein>
    <recommendedName>
        <fullName evidence="4 9">Triosephosphate isomerase</fullName>
        <shortName evidence="9">TIM</shortName>
        <shortName evidence="9">TPI</shortName>
        <ecNumber evidence="3 9">5.3.1.1</ecNumber>
    </recommendedName>
    <alternativeName>
        <fullName evidence="9">Triose-phosphate isomerase</fullName>
    </alternativeName>
</protein>
<feature type="binding site" evidence="9">
    <location>
        <position position="173"/>
    </location>
    <ligand>
        <name>substrate</name>
    </ligand>
</feature>
<keyword evidence="9" id="KW-0597">Phosphoprotein</keyword>
<dbReference type="InterPro" id="IPR020861">
    <property type="entry name" value="Triosephosphate_isomerase_AS"/>
</dbReference>
<gene>
    <name evidence="9 11" type="primary">tpiA</name>
    <name evidence="11" type="ORF">J43TS3_09680</name>
</gene>
<feature type="active site" description="Electrophile" evidence="9">
    <location>
        <position position="95"/>
    </location>
</feature>
<dbReference type="Gene3D" id="3.20.20.70">
    <property type="entry name" value="Aldolase class I"/>
    <property type="match status" value="1"/>
</dbReference>
<keyword evidence="5 9" id="KW-0312">Gluconeogenesis</keyword>
<evidence type="ECO:0000256" key="1">
    <source>
        <dbReference type="ARBA" id="ARBA00004680"/>
    </source>
</evidence>
<comment type="function">
    <text evidence="9">Involved in the gluconeogenesis. Catalyzes stereospecifically the conversion of dihydroxyacetone phosphate (DHAP) to D-glyceraldehyde-3-phosphate (G3P).</text>
</comment>
<dbReference type="Proteomes" id="UP000676917">
    <property type="component" value="Unassembled WGS sequence"/>
</dbReference>
<comment type="caution">
    <text evidence="11">The sequence shown here is derived from an EMBL/GenBank/DDBJ whole genome shotgun (WGS) entry which is preliminary data.</text>
</comment>
<dbReference type="EC" id="5.3.1.1" evidence="3 9"/>
<dbReference type="GO" id="GO:0005829">
    <property type="term" value="C:cytosol"/>
    <property type="evidence" value="ECO:0007669"/>
    <property type="project" value="TreeGrafter"/>
</dbReference>
<dbReference type="GO" id="GO:0004807">
    <property type="term" value="F:triose-phosphate isomerase activity"/>
    <property type="evidence" value="ECO:0007669"/>
    <property type="project" value="UniProtKB-UniRule"/>
</dbReference>
<keyword evidence="12" id="KW-1185">Reference proteome</keyword>
<evidence type="ECO:0000256" key="7">
    <source>
        <dbReference type="ARBA" id="ARBA00023152"/>
    </source>
</evidence>
<dbReference type="CDD" id="cd00311">
    <property type="entry name" value="TIM"/>
    <property type="match status" value="1"/>
</dbReference>
<feature type="binding site" evidence="9">
    <location>
        <begin position="9"/>
        <end position="11"/>
    </location>
    <ligand>
        <name>substrate</name>
    </ligand>
</feature>
<comment type="similarity">
    <text evidence="2 9 10">Belongs to the triosephosphate isomerase family.</text>
</comment>
<dbReference type="HAMAP" id="MF_00147_B">
    <property type="entry name" value="TIM_B"/>
    <property type="match status" value="1"/>
</dbReference>
<evidence type="ECO:0000313" key="12">
    <source>
        <dbReference type="Proteomes" id="UP000676917"/>
    </source>
</evidence>
<dbReference type="NCBIfam" id="TIGR00419">
    <property type="entry name" value="tim"/>
    <property type="match status" value="1"/>
</dbReference>
<evidence type="ECO:0000256" key="4">
    <source>
        <dbReference type="ARBA" id="ARBA00019397"/>
    </source>
</evidence>
<dbReference type="GO" id="GO:0006094">
    <property type="term" value="P:gluconeogenesis"/>
    <property type="evidence" value="ECO:0007669"/>
    <property type="project" value="UniProtKB-UniRule"/>
</dbReference>